<keyword evidence="2" id="KW-1185">Reference proteome</keyword>
<dbReference type="EMBL" id="AP028679">
    <property type="protein sequence ID" value="BEQ16662.1"/>
    <property type="molecule type" value="Genomic_DNA"/>
</dbReference>
<evidence type="ECO:0000313" key="2">
    <source>
        <dbReference type="Proteomes" id="UP001366166"/>
    </source>
</evidence>
<dbReference type="Proteomes" id="UP001366166">
    <property type="component" value="Chromosome"/>
</dbReference>
<sequence length="528" mass="58718">MLLEFPNARIELSRREDLRHHGLIEAAGRQVHVLGRPGWRVDYGRLDYDDEPGSVESALEEALAAWLADPARLPDLAALSGAFLLLVCRDGALERVVTSDELGNTVYWWSQGGRLVISDTWRDFAQGRDLLAWEAYDPEQLAWLSRKKTCAPGRTYLRGLNRLSVGTLYQVEGAALRASAAVCPDPPADGRDFTWDDLYAMVGRRLGSGPYTLCYSTGIDSHYLLMRYAKRIEQVLTIYMAAPYQDQERSLEAGAALINAVAQGKPYTPVGVDYTDPMNRAYLEDAVEHDPFAAHSSFSMYQAFAQASCGQILSGQNADTMQFFALTSRIGPRELVMKSPVSPQPPLTRVAYRLEAARSFGGPQPGGMVNSRMLCGLGQRMLALTGPRGYWPILHFKRIHNMTTGNTALFRNASRYWGKPVLFPYLEPLVFYVSAYFRRPLGDVLNPKGHLKRQYHYLRHSQSPLAPPQGKPFSQSPLFTWAAGCLEGLAPELKRRVDAVVSEPMGRSVVYCLAALAQQRPQAGLTGR</sequence>
<evidence type="ECO:0000313" key="1">
    <source>
        <dbReference type="EMBL" id="BEQ16662.1"/>
    </source>
</evidence>
<gene>
    <name evidence="1" type="ORF">FAK_37280</name>
</gene>
<protein>
    <recommendedName>
        <fullName evidence="3">Asparagine synthase</fullName>
    </recommendedName>
</protein>
<name>A0AAU9F557_9BACT</name>
<dbReference type="AlphaFoldDB" id="A0AAU9F557"/>
<organism evidence="1 2">
    <name type="scientific">Desulfoferula mesophila</name>
    <dbReference type="NCBI Taxonomy" id="3058419"/>
    <lineage>
        <taxon>Bacteria</taxon>
        <taxon>Pseudomonadati</taxon>
        <taxon>Thermodesulfobacteriota</taxon>
        <taxon>Desulfarculia</taxon>
        <taxon>Desulfarculales</taxon>
        <taxon>Desulfarculaceae</taxon>
        <taxon>Desulfoferula</taxon>
    </lineage>
</organism>
<proteinExistence type="predicted"/>
<reference evidence="2" key="1">
    <citation type="journal article" date="2023" name="Arch. Microbiol.">
        <title>Desulfoferula mesophilus gen. nov. sp. nov., a mesophilic sulfate-reducing bacterium isolated from a brackish lake sediment.</title>
        <authorList>
            <person name="Watanabe T."/>
            <person name="Yabe T."/>
            <person name="Tsuji J.M."/>
            <person name="Fukui M."/>
        </authorList>
    </citation>
    <scope>NUCLEOTIDE SEQUENCE [LARGE SCALE GENOMIC DNA]</scope>
    <source>
        <strain evidence="2">12FAK</strain>
    </source>
</reference>
<dbReference type="SUPFAM" id="SSF52402">
    <property type="entry name" value="Adenine nucleotide alpha hydrolases-like"/>
    <property type="match status" value="1"/>
</dbReference>
<dbReference type="RefSeq" id="WP_338602818.1">
    <property type="nucleotide sequence ID" value="NZ_AP028679.1"/>
</dbReference>
<evidence type="ECO:0008006" key="3">
    <source>
        <dbReference type="Google" id="ProtNLM"/>
    </source>
</evidence>
<accession>A0AAU9F557</accession>
<dbReference type="KEGG" id="dmp:FAK_37280"/>